<dbReference type="PANTHER" id="PTHR30250:SF11">
    <property type="entry name" value="O-ANTIGEN TRANSPORTER-RELATED"/>
    <property type="match status" value="1"/>
</dbReference>
<evidence type="ECO:0000313" key="8">
    <source>
        <dbReference type="Proteomes" id="UP000317238"/>
    </source>
</evidence>
<evidence type="ECO:0000313" key="7">
    <source>
        <dbReference type="EMBL" id="TWT68177.1"/>
    </source>
</evidence>
<evidence type="ECO:0000256" key="3">
    <source>
        <dbReference type="ARBA" id="ARBA00022692"/>
    </source>
</evidence>
<dbReference type="PANTHER" id="PTHR30250">
    <property type="entry name" value="PST FAMILY PREDICTED COLANIC ACID TRANSPORTER"/>
    <property type="match status" value="1"/>
</dbReference>
<keyword evidence="5 6" id="KW-0472">Membrane</keyword>
<protein>
    <submittedName>
        <fullName evidence="7">Polysaccharide biosynthesis protein</fullName>
    </submittedName>
</protein>
<dbReference type="Pfam" id="PF01943">
    <property type="entry name" value="Polysacc_synt"/>
    <property type="match status" value="1"/>
</dbReference>
<comment type="subcellular location">
    <subcellularLocation>
        <location evidence="1">Cell membrane</location>
        <topology evidence="1">Multi-pass membrane protein</topology>
    </subcellularLocation>
</comment>
<dbReference type="InterPro" id="IPR002797">
    <property type="entry name" value="Polysacc_synth"/>
</dbReference>
<keyword evidence="3 6" id="KW-0812">Transmembrane</keyword>
<evidence type="ECO:0000256" key="6">
    <source>
        <dbReference type="SAM" id="Phobius"/>
    </source>
</evidence>
<organism evidence="7 8">
    <name type="scientific">Crateriforma conspicua</name>
    <dbReference type="NCBI Taxonomy" id="2527996"/>
    <lineage>
        <taxon>Bacteria</taxon>
        <taxon>Pseudomonadati</taxon>
        <taxon>Planctomycetota</taxon>
        <taxon>Planctomycetia</taxon>
        <taxon>Planctomycetales</taxon>
        <taxon>Planctomycetaceae</taxon>
        <taxon>Crateriforma</taxon>
    </lineage>
</organism>
<feature type="transmembrane region" description="Helical" evidence="6">
    <location>
        <begin position="152"/>
        <end position="172"/>
    </location>
</feature>
<feature type="transmembrane region" description="Helical" evidence="6">
    <location>
        <begin position="396"/>
        <end position="414"/>
    </location>
</feature>
<reference evidence="7 8" key="1">
    <citation type="submission" date="2019-02" db="EMBL/GenBank/DDBJ databases">
        <title>Deep-cultivation of Planctomycetes and their phenomic and genomic characterization uncovers novel biology.</title>
        <authorList>
            <person name="Wiegand S."/>
            <person name="Jogler M."/>
            <person name="Boedeker C."/>
            <person name="Pinto D."/>
            <person name="Vollmers J."/>
            <person name="Rivas-Marin E."/>
            <person name="Kohn T."/>
            <person name="Peeters S.H."/>
            <person name="Heuer A."/>
            <person name="Rast P."/>
            <person name="Oberbeckmann S."/>
            <person name="Bunk B."/>
            <person name="Jeske O."/>
            <person name="Meyerdierks A."/>
            <person name="Storesund J.E."/>
            <person name="Kallscheuer N."/>
            <person name="Luecker S."/>
            <person name="Lage O.M."/>
            <person name="Pohl T."/>
            <person name="Merkel B.J."/>
            <person name="Hornburger P."/>
            <person name="Mueller R.-W."/>
            <person name="Bruemmer F."/>
            <person name="Labrenz M."/>
            <person name="Spormann A.M."/>
            <person name="Op Den Camp H."/>
            <person name="Overmann J."/>
            <person name="Amann R."/>
            <person name="Jetten M.S.M."/>
            <person name="Mascher T."/>
            <person name="Medema M.H."/>
            <person name="Devos D.P."/>
            <person name="Kaster A.-K."/>
            <person name="Ovreas L."/>
            <person name="Rohde M."/>
            <person name="Galperin M.Y."/>
            <person name="Jogler C."/>
        </authorList>
    </citation>
    <scope>NUCLEOTIDE SEQUENCE [LARGE SCALE GENOMIC DNA]</scope>
    <source>
        <strain evidence="7 8">Pan14r</strain>
    </source>
</reference>
<feature type="transmembrane region" description="Helical" evidence="6">
    <location>
        <begin position="298"/>
        <end position="321"/>
    </location>
</feature>
<dbReference type="EMBL" id="SJPL01000001">
    <property type="protein sequence ID" value="TWT68177.1"/>
    <property type="molecule type" value="Genomic_DNA"/>
</dbReference>
<accession>A0A5C5XXU5</accession>
<dbReference type="RefSeq" id="WP_231598382.1">
    <property type="nucleotide sequence ID" value="NZ_SJPL01000001.1"/>
</dbReference>
<evidence type="ECO:0000256" key="4">
    <source>
        <dbReference type="ARBA" id="ARBA00022989"/>
    </source>
</evidence>
<feature type="transmembrane region" description="Helical" evidence="6">
    <location>
        <begin position="371"/>
        <end position="390"/>
    </location>
</feature>
<feature type="transmembrane region" description="Helical" evidence="6">
    <location>
        <begin position="128"/>
        <end position="145"/>
    </location>
</feature>
<feature type="transmembrane region" description="Helical" evidence="6">
    <location>
        <begin position="84"/>
        <end position="108"/>
    </location>
</feature>
<evidence type="ECO:0000256" key="1">
    <source>
        <dbReference type="ARBA" id="ARBA00004651"/>
    </source>
</evidence>
<comment type="caution">
    <text evidence="7">The sequence shown here is derived from an EMBL/GenBank/DDBJ whole genome shotgun (WGS) entry which is preliminary data.</text>
</comment>
<dbReference type="Proteomes" id="UP000317238">
    <property type="component" value="Unassembled WGS sequence"/>
</dbReference>
<gene>
    <name evidence="7" type="ORF">Pan14r_04190</name>
</gene>
<sequence length="449" mass="47871">MLNRLFRLATSGGLAFVLRVGGAAAGVLMNVAVTRALGAEEAGRFFVGQIVMITVAMFARLGLDSTIVRQIAAKKVTNDRRGMSDVILVSLGFTSLALCLASAAVWLAGHEFPAIWNPGGYQAVIRSTAWAMIPFALTQLLAFGFQGLGRINAYMCFAFLAFPGSVIFLTQLDDRFGIHNAADLMLTATIVNALIVVVAGLIWFRFVPPRRYSRSIDPRQMIADSVPLLSASGITQGNRWASQLILAFFASPAVVAALSNANRAAGLVSFLLTAVDSVVAPKFATLSSLHRCDAIRRLVYKINGLIIAVSTPIVVLVFIFAEPIMGIFGDAFRPHANLLRILAIGQFINAATGCVRCAMVMCGHGREFRNAIGWSAVIGIVVALILTPWLGGIGAAISAAVAASISNVAAAIVMRSVMDINVFNPANSWNECCRQILRLGRGAKTRTDD</sequence>
<dbReference type="AlphaFoldDB" id="A0A5C5XXU5"/>
<keyword evidence="8" id="KW-1185">Reference proteome</keyword>
<feature type="transmembrane region" description="Helical" evidence="6">
    <location>
        <begin position="46"/>
        <end position="63"/>
    </location>
</feature>
<name>A0A5C5XXU5_9PLAN</name>
<dbReference type="InterPro" id="IPR050833">
    <property type="entry name" value="Poly_Biosynth_Transport"/>
</dbReference>
<evidence type="ECO:0000256" key="5">
    <source>
        <dbReference type="ARBA" id="ARBA00023136"/>
    </source>
</evidence>
<proteinExistence type="predicted"/>
<feature type="transmembrane region" description="Helical" evidence="6">
    <location>
        <begin position="184"/>
        <end position="204"/>
    </location>
</feature>
<keyword evidence="2" id="KW-1003">Cell membrane</keyword>
<evidence type="ECO:0000256" key="2">
    <source>
        <dbReference type="ARBA" id="ARBA00022475"/>
    </source>
</evidence>
<keyword evidence="4 6" id="KW-1133">Transmembrane helix</keyword>
<feature type="transmembrane region" description="Helical" evidence="6">
    <location>
        <begin position="341"/>
        <end position="359"/>
    </location>
</feature>
<dbReference type="GO" id="GO:0005886">
    <property type="term" value="C:plasma membrane"/>
    <property type="evidence" value="ECO:0007669"/>
    <property type="project" value="UniProtKB-SubCell"/>
</dbReference>